<dbReference type="KEGG" id="gmc:GY4MC1_2996"/>
<accession>A0A7U3YH81</accession>
<gene>
    <name evidence="1" type="ORF">GY4MC1_2996</name>
</gene>
<proteinExistence type="predicted"/>
<reference evidence="1" key="1">
    <citation type="submission" date="2010-10" db="EMBL/GenBank/DDBJ databases">
        <title>Complete sequence of chromosome of Geobacillus sp. Y4.1MC1.</title>
        <authorList>
            <consortium name="US DOE Joint Genome Institute"/>
            <person name="Lucas S."/>
            <person name="Copeland A."/>
            <person name="Lapidus A."/>
            <person name="Cheng J.-F."/>
            <person name="Bruce D."/>
            <person name="Goodwin L."/>
            <person name="Pitluck S."/>
            <person name="Chertkov O."/>
            <person name="Zhang X."/>
            <person name="Detter J.C."/>
            <person name="Han C."/>
            <person name="Tapia R."/>
            <person name="Land M."/>
            <person name="Hauser L."/>
            <person name="Jeffries C."/>
            <person name="Kyrpides N."/>
            <person name="Ivanova N."/>
            <person name="Ovchinnikova G."/>
            <person name="Brumm P."/>
            <person name="Mead D."/>
            <person name="Woyke T."/>
        </authorList>
    </citation>
    <scope>NUCLEOTIDE SEQUENCE [LARGE SCALE GENOMIC DNA]</scope>
    <source>
        <strain evidence="1">Y4.1MC1</strain>
    </source>
</reference>
<sequence length="66" mass="7660">MIKIFLEGDAIAEIVQAGRTERQRSFNAHGDQRARMREKVARDRTAVRYGLKEAVLPSLHEEFRHP</sequence>
<dbReference type="AlphaFoldDB" id="A0A7U3YH81"/>
<organism evidence="1">
    <name type="scientific">Geobacillus sp. (strain Y4.1MC1)</name>
    <dbReference type="NCBI Taxonomy" id="581103"/>
    <lineage>
        <taxon>Bacteria</taxon>
        <taxon>Bacillati</taxon>
        <taxon>Bacillota</taxon>
        <taxon>Bacilli</taxon>
        <taxon>Bacillales</taxon>
        <taxon>Anoxybacillaceae</taxon>
        <taxon>Geobacillus</taxon>
    </lineage>
</organism>
<name>A0A7U3YH81_GEOS0</name>
<evidence type="ECO:0000313" key="1">
    <source>
        <dbReference type="EMBL" id="ADP75674.1"/>
    </source>
</evidence>
<dbReference type="EMBL" id="CP002293">
    <property type="protein sequence ID" value="ADP75674.1"/>
    <property type="molecule type" value="Genomic_DNA"/>
</dbReference>
<protein>
    <submittedName>
        <fullName evidence="1">Uncharacterized protein</fullName>
    </submittedName>
</protein>